<evidence type="ECO:0000259" key="1">
    <source>
        <dbReference type="Pfam" id="PF03445"/>
    </source>
</evidence>
<dbReference type="InterPro" id="IPR005105">
    <property type="entry name" value="GlnD_Uridyltrans_N"/>
</dbReference>
<sequence length="360" mass="41042">MESQRTEACKISFEAIHNADSPDSLRQARIDAQHHLLEIRAGASTEVWLKQVNEMHDAISVKAVQLCEQGMVEDGFGPPPVPYAFIAFGSMGRSESTLWSDQDNGMIISDEAGEGKEAYFAAFGSRLSDMLEGLGYQKCEGKVMSSEPLWRQEVTEWRRQLEEWSSDYSWDPIRHLIIASDMRHIAGDEGLSRQWKEAFSEVFRKDPGLAGAVLRNTVKHKATLNILGQIVTERFGEHAGDFDIKYGCYIPLVNAVRFMALQNGVTETSTLRRLKKLASLEAAPFPLLDSCQRAFLIALHFRNSTPYKEKDGLLVSSGYMPVQQLKQRVLWYELRESLTVVRRMHRALQRQLRFMERRKL</sequence>
<evidence type="ECO:0000259" key="2">
    <source>
        <dbReference type="Pfam" id="PF10335"/>
    </source>
</evidence>
<dbReference type="CDD" id="cd05401">
    <property type="entry name" value="NT_GlnE_GlnD_like"/>
    <property type="match status" value="1"/>
</dbReference>
<dbReference type="Pfam" id="PF03445">
    <property type="entry name" value="DUF294"/>
    <property type="match status" value="1"/>
</dbReference>
<evidence type="ECO:0000313" key="4">
    <source>
        <dbReference type="Proteomes" id="UP001241848"/>
    </source>
</evidence>
<comment type="caution">
    <text evidence="3">The sequence shown here is derived from an EMBL/GenBank/DDBJ whole genome shotgun (WGS) entry which is preliminary data.</text>
</comment>
<proteinExistence type="predicted"/>
<name>A0ABT9FSM5_9BACL</name>
<accession>A0ABT9FSM5</accession>
<evidence type="ECO:0000313" key="3">
    <source>
        <dbReference type="EMBL" id="MDP4097729.1"/>
    </source>
</evidence>
<gene>
    <name evidence="3" type="ORF">OIN60_13205</name>
</gene>
<dbReference type="InterPro" id="IPR018821">
    <property type="entry name" value="DUF294_put_nucleoTrafse_sb-bd"/>
</dbReference>
<reference evidence="3 4" key="1">
    <citation type="submission" date="2022-10" db="EMBL/GenBank/DDBJ databases">
        <title>Paenibacillus description and whole genome data of maize root bacterial community.</title>
        <authorList>
            <person name="Marton D."/>
            <person name="Farkas M."/>
            <person name="Cserhati M."/>
        </authorList>
    </citation>
    <scope>NUCLEOTIDE SEQUENCE [LARGE SCALE GENOMIC DNA]</scope>
    <source>
        <strain evidence="3 4">P96</strain>
    </source>
</reference>
<dbReference type="Proteomes" id="UP001241848">
    <property type="component" value="Unassembled WGS sequence"/>
</dbReference>
<feature type="domain" description="DUF294" evidence="2">
    <location>
        <begin position="212"/>
        <end position="351"/>
    </location>
</feature>
<keyword evidence="4" id="KW-1185">Reference proteome</keyword>
<feature type="domain" description="Protein-PII uridylyltransferase N-terminal" evidence="1">
    <location>
        <begin position="39"/>
        <end position="166"/>
    </location>
</feature>
<dbReference type="Pfam" id="PF10335">
    <property type="entry name" value="DUF294_C"/>
    <property type="match status" value="1"/>
</dbReference>
<protein>
    <submittedName>
        <fullName evidence="3">DUF294 nucleotidyltransferase-like domain-containing protein</fullName>
    </submittedName>
</protein>
<organism evidence="3 4">
    <name type="scientific">Paenibacillus zeirhizosphaerae</name>
    <dbReference type="NCBI Taxonomy" id="2987519"/>
    <lineage>
        <taxon>Bacteria</taxon>
        <taxon>Bacillati</taxon>
        <taxon>Bacillota</taxon>
        <taxon>Bacilli</taxon>
        <taxon>Bacillales</taxon>
        <taxon>Paenibacillaceae</taxon>
        <taxon>Paenibacillus</taxon>
    </lineage>
</organism>
<dbReference type="RefSeq" id="WP_305755309.1">
    <property type="nucleotide sequence ID" value="NZ_JAPCKK010000016.1"/>
</dbReference>
<dbReference type="EMBL" id="JAPCKK010000016">
    <property type="protein sequence ID" value="MDP4097729.1"/>
    <property type="molecule type" value="Genomic_DNA"/>
</dbReference>